<dbReference type="GO" id="GO:0046872">
    <property type="term" value="F:metal ion binding"/>
    <property type="evidence" value="ECO:0007669"/>
    <property type="project" value="UniProtKB-KW"/>
</dbReference>
<keyword evidence="6 12" id="KW-0915">Sodium</keyword>
<keyword evidence="8 12" id="KW-0472">Membrane</keyword>
<feature type="binding site" evidence="12">
    <location>
        <position position="81"/>
    </location>
    <ligand>
        <name>Na(+)</name>
        <dbReference type="ChEBI" id="CHEBI:29101"/>
        <note>structural</note>
    </ligand>
</feature>
<keyword evidence="5 12" id="KW-1133">Transmembrane helix</keyword>
<keyword evidence="12" id="KW-0479">Metal-binding</keyword>
<reference evidence="13 14" key="2">
    <citation type="submission" date="2019-02" db="EMBL/GenBank/DDBJ databases">
        <title>'Lichenibacterium ramalinii' gen. nov. sp. nov., 'Lichenibacterium minor' gen. nov. sp. nov.</title>
        <authorList>
            <person name="Pankratov T."/>
        </authorList>
    </citation>
    <scope>NUCLEOTIDE SEQUENCE [LARGE SCALE GENOMIC DNA]</scope>
    <source>
        <strain evidence="13 14">RmlP026</strain>
    </source>
</reference>
<comment type="subcellular location">
    <subcellularLocation>
        <location evidence="1 12">Cell membrane</location>
        <topology evidence="1 12">Multi-pass membrane protein</topology>
    </subcellularLocation>
</comment>
<evidence type="ECO:0000256" key="9">
    <source>
        <dbReference type="ARBA" id="ARBA00023303"/>
    </source>
</evidence>
<evidence type="ECO:0000313" key="13">
    <source>
        <dbReference type="EMBL" id="RYC30597.1"/>
    </source>
</evidence>
<dbReference type="OrthoDB" id="9806299at2"/>
<dbReference type="PANTHER" id="PTHR28259:SF1">
    <property type="entry name" value="FLUORIDE EXPORT PROTEIN 1-RELATED"/>
    <property type="match status" value="1"/>
</dbReference>
<feature type="binding site" evidence="12">
    <location>
        <position position="78"/>
    </location>
    <ligand>
        <name>Na(+)</name>
        <dbReference type="ChEBI" id="CHEBI:29101"/>
        <note>structural</note>
    </ligand>
</feature>
<evidence type="ECO:0000256" key="8">
    <source>
        <dbReference type="ARBA" id="ARBA00023136"/>
    </source>
</evidence>
<evidence type="ECO:0000256" key="12">
    <source>
        <dbReference type="HAMAP-Rule" id="MF_00454"/>
    </source>
</evidence>
<gene>
    <name evidence="12 13" type="primary">crcB</name>
    <name evidence="12" type="synonym">fluC</name>
    <name evidence="13" type="ORF">D3273_18100</name>
</gene>
<dbReference type="GO" id="GO:0062054">
    <property type="term" value="F:fluoride channel activity"/>
    <property type="evidence" value="ECO:0007669"/>
    <property type="project" value="UniProtKB-UniRule"/>
</dbReference>
<comment type="catalytic activity">
    <reaction evidence="11">
        <text>fluoride(in) = fluoride(out)</text>
        <dbReference type="Rhea" id="RHEA:76159"/>
        <dbReference type="ChEBI" id="CHEBI:17051"/>
    </reaction>
    <physiologicalReaction direction="left-to-right" evidence="11">
        <dbReference type="Rhea" id="RHEA:76160"/>
    </physiologicalReaction>
</comment>
<dbReference type="InterPro" id="IPR003691">
    <property type="entry name" value="FluC"/>
</dbReference>
<comment type="function">
    <text evidence="12">Fluoride-specific ion channel. Important for reducing fluoride concentration in the cell, thus reducing its toxicity.</text>
</comment>
<dbReference type="EMBL" id="QYBB01000023">
    <property type="protein sequence ID" value="RYC30597.1"/>
    <property type="molecule type" value="Genomic_DNA"/>
</dbReference>
<keyword evidence="4 12" id="KW-0812">Transmembrane</keyword>
<keyword evidence="3" id="KW-0997">Cell inner membrane</keyword>
<dbReference type="Pfam" id="PF02537">
    <property type="entry name" value="CRCB"/>
    <property type="match status" value="1"/>
</dbReference>
<dbReference type="RefSeq" id="WP_129228293.1">
    <property type="nucleotide sequence ID" value="NZ_QYBB01000023.1"/>
</dbReference>
<evidence type="ECO:0000256" key="5">
    <source>
        <dbReference type="ARBA" id="ARBA00022989"/>
    </source>
</evidence>
<dbReference type="GO" id="GO:0005886">
    <property type="term" value="C:plasma membrane"/>
    <property type="evidence" value="ECO:0007669"/>
    <property type="project" value="UniProtKB-SubCell"/>
</dbReference>
<dbReference type="NCBIfam" id="TIGR00494">
    <property type="entry name" value="crcB"/>
    <property type="match status" value="1"/>
</dbReference>
<reference evidence="13 14" key="1">
    <citation type="submission" date="2018-12" db="EMBL/GenBank/DDBJ databases">
        <authorList>
            <person name="Grouzdev D.S."/>
            <person name="Krutkina M.S."/>
        </authorList>
    </citation>
    <scope>NUCLEOTIDE SEQUENCE [LARGE SCALE GENOMIC DNA]</scope>
    <source>
        <strain evidence="13 14">RmlP026</strain>
    </source>
</reference>
<evidence type="ECO:0000256" key="3">
    <source>
        <dbReference type="ARBA" id="ARBA00022519"/>
    </source>
</evidence>
<name>A0A4Q2U6G8_9HYPH</name>
<dbReference type="Proteomes" id="UP000290759">
    <property type="component" value="Unassembled WGS sequence"/>
</dbReference>
<sequence length="143" mass="14339">MNLATCLAVALGGALGSVGRYALAGALAPISQGVPWGTVMINIAGSFVIGFFGTLTLSHGRFPVPETLRLFVLVGLCGGFTTFSSFSLQTLDLLRAGAVNRALVNVGASVVLCLVAVALGHAVAAQLNGGAVSAMRPPIADDA</sequence>
<keyword evidence="2 12" id="KW-1003">Cell membrane</keyword>
<evidence type="ECO:0000256" key="1">
    <source>
        <dbReference type="ARBA" id="ARBA00004651"/>
    </source>
</evidence>
<organism evidence="13 14">
    <name type="scientific">Lichenibacterium minor</name>
    <dbReference type="NCBI Taxonomy" id="2316528"/>
    <lineage>
        <taxon>Bacteria</taxon>
        <taxon>Pseudomonadati</taxon>
        <taxon>Pseudomonadota</taxon>
        <taxon>Alphaproteobacteria</taxon>
        <taxon>Hyphomicrobiales</taxon>
        <taxon>Lichenihabitantaceae</taxon>
        <taxon>Lichenibacterium</taxon>
    </lineage>
</organism>
<keyword evidence="14" id="KW-1185">Reference proteome</keyword>
<comment type="caution">
    <text evidence="13">The sequence shown here is derived from an EMBL/GenBank/DDBJ whole genome shotgun (WGS) entry which is preliminary data.</text>
</comment>
<evidence type="ECO:0000256" key="4">
    <source>
        <dbReference type="ARBA" id="ARBA00022692"/>
    </source>
</evidence>
<protein>
    <recommendedName>
        <fullName evidence="12">Fluoride-specific ion channel FluC</fullName>
    </recommendedName>
</protein>
<accession>A0A4Q2U6G8</accession>
<evidence type="ECO:0000256" key="6">
    <source>
        <dbReference type="ARBA" id="ARBA00023053"/>
    </source>
</evidence>
<dbReference type="NCBIfam" id="NF010802">
    <property type="entry name" value="PRK14206.1"/>
    <property type="match status" value="1"/>
</dbReference>
<comment type="similarity">
    <text evidence="10 12">Belongs to the fluoride channel Fluc/FEX (TC 1.A.43) family.</text>
</comment>
<evidence type="ECO:0000256" key="2">
    <source>
        <dbReference type="ARBA" id="ARBA00022475"/>
    </source>
</evidence>
<dbReference type="AlphaFoldDB" id="A0A4Q2U6G8"/>
<evidence type="ECO:0000256" key="7">
    <source>
        <dbReference type="ARBA" id="ARBA00023065"/>
    </source>
</evidence>
<dbReference type="PANTHER" id="PTHR28259">
    <property type="entry name" value="FLUORIDE EXPORT PROTEIN 1-RELATED"/>
    <property type="match status" value="1"/>
</dbReference>
<feature type="transmembrane region" description="Helical" evidence="12">
    <location>
        <begin position="67"/>
        <end position="86"/>
    </location>
</feature>
<comment type="activity regulation">
    <text evidence="12">Na(+) is not transported, but it plays an essential structural role and its presence is essential for fluoride channel function.</text>
</comment>
<feature type="transmembrane region" description="Helical" evidence="12">
    <location>
        <begin position="34"/>
        <end position="55"/>
    </location>
</feature>
<dbReference type="GO" id="GO:0140114">
    <property type="term" value="P:cellular detoxification of fluoride"/>
    <property type="evidence" value="ECO:0007669"/>
    <property type="project" value="UniProtKB-UniRule"/>
</dbReference>
<proteinExistence type="inferred from homology"/>
<evidence type="ECO:0000313" key="14">
    <source>
        <dbReference type="Proteomes" id="UP000290759"/>
    </source>
</evidence>
<evidence type="ECO:0000256" key="11">
    <source>
        <dbReference type="ARBA" id="ARBA00035585"/>
    </source>
</evidence>
<keyword evidence="7 12" id="KW-0406">Ion transport</keyword>
<feature type="transmembrane region" description="Helical" evidence="12">
    <location>
        <begin position="106"/>
        <end position="127"/>
    </location>
</feature>
<dbReference type="HAMAP" id="MF_00454">
    <property type="entry name" value="FluC"/>
    <property type="match status" value="1"/>
</dbReference>
<keyword evidence="12" id="KW-0813">Transport</keyword>
<keyword evidence="9 12" id="KW-0407">Ion channel</keyword>
<evidence type="ECO:0000256" key="10">
    <source>
        <dbReference type="ARBA" id="ARBA00035120"/>
    </source>
</evidence>